<dbReference type="PROSITE" id="PS51125">
    <property type="entry name" value="NHL"/>
    <property type="match status" value="1"/>
</dbReference>
<dbReference type="PANTHER" id="PTHR10680">
    <property type="entry name" value="PEPTIDYL-GLYCINE ALPHA-AMIDATING MONOOXYGENASE"/>
    <property type="match status" value="1"/>
</dbReference>
<feature type="repeat" description="NHL" evidence="9">
    <location>
        <begin position="560"/>
        <end position="596"/>
    </location>
</feature>
<evidence type="ECO:0000256" key="7">
    <source>
        <dbReference type="ARBA" id="ARBA00023180"/>
    </source>
</evidence>
<dbReference type="EMBL" id="CAJNOR010002698">
    <property type="protein sequence ID" value="CAF1329442.1"/>
    <property type="molecule type" value="Genomic_DNA"/>
</dbReference>
<accession>A0A815FR93</accession>
<keyword evidence="6" id="KW-0677">Repeat</keyword>
<dbReference type="SUPFAM" id="SSF56399">
    <property type="entry name" value="ADP-ribosylation"/>
    <property type="match status" value="1"/>
</dbReference>
<dbReference type="EC" id="2.4.2.31" evidence="10"/>
<dbReference type="PANTHER" id="PTHR10680:SF14">
    <property type="entry name" value="PEPTIDYL-GLYCINE ALPHA-AMIDATING MONOOXYGENASE"/>
    <property type="match status" value="1"/>
</dbReference>
<keyword evidence="2 10" id="KW-0328">Glycosyltransferase</keyword>
<evidence type="ECO:0000256" key="3">
    <source>
        <dbReference type="ARBA" id="ARBA00022679"/>
    </source>
</evidence>
<dbReference type="InterPro" id="IPR000768">
    <property type="entry name" value="ART"/>
</dbReference>
<dbReference type="InterPro" id="IPR011042">
    <property type="entry name" value="6-blade_b-propeller_TolB-like"/>
</dbReference>
<dbReference type="GO" id="GO:0106274">
    <property type="term" value="F:NAD+-protein-arginine ADP-ribosyltransferase activity"/>
    <property type="evidence" value="ECO:0007669"/>
    <property type="project" value="UniProtKB-EC"/>
</dbReference>
<dbReference type="SUPFAM" id="SSF101898">
    <property type="entry name" value="NHL repeat"/>
    <property type="match status" value="1"/>
</dbReference>
<sequence>MIRADEKESAHQGYHYIRILDAKNEPLCNLLSIDDIADVPIVSLEDSIEPLRAWSPMIRKFALYLKYRCSQLPPDGLTVDESAAIMFYTTGWSPLNECLYVGLNEALRSKDREKLKPWYSYLKILLTALARLPPVEKNIYCGLKSNLCEQYTVGETYTWRGITSCSTLMNILTSWNFSHVEADRIMFNIKCKSARNITNHSTYKSDDEFVLLPGTQFKCQGYFDQGNNFRVYELEEISPPSILDKLATSKYGSLLYSHGKIAVSLYFTAKAAEKEEATTVAHAPLEFSRMQILQFFAMLKRKRWVKTGSTVAGGNGLGKELNQLFLPVSFCMDKDKMFYIADTCNNRIMKWKCGGGRGRAIAGDVEGGKGVHQLERPSDIVLDPDETHIDICDAGNRRIIQWSRQGGTQGKILFSNFDWQRLTVDKNGYFYLSDDRKSEITRWKINTRHGTSFAGGNAPGSRLDQLNNPTSVFLDPNFSIYISDTNNHRVLKWSEGAKEGVLVAGGNGEGSRIDQLANPRRIFVDSSENVYIADTDNHRIICWLKGDDQGYIVAGGNGEGDAADQLRYPKDFLFDRNDNLYVLDSGNHRIQLFSRDYN</sequence>
<keyword evidence="10" id="KW-0521">NADP</keyword>
<organism evidence="11 12">
    <name type="scientific">Adineta ricciae</name>
    <name type="common">Rotifer</name>
    <dbReference type="NCBI Taxonomy" id="249248"/>
    <lineage>
        <taxon>Eukaryota</taxon>
        <taxon>Metazoa</taxon>
        <taxon>Spiralia</taxon>
        <taxon>Gnathifera</taxon>
        <taxon>Rotifera</taxon>
        <taxon>Eurotatoria</taxon>
        <taxon>Bdelloidea</taxon>
        <taxon>Adinetida</taxon>
        <taxon>Adinetidae</taxon>
        <taxon>Adineta</taxon>
    </lineage>
</organism>
<dbReference type="Pfam" id="PF01129">
    <property type="entry name" value="ART"/>
    <property type="match status" value="1"/>
</dbReference>
<keyword evidence="12" id="KW-1185">Reference proteome</keyword>
<keyword evidence="3 10" id="KW-0808">Transferase</keyword>
<evidence type="ECO:0000256" key="2">
    <source>
        <dbReference type="ARBA" id="ARBA00022676"/>
    </source>
</evidence>
<protein>
    <recommendedName>
        <fullName evidence="10">NAD(P)(+)--arginine ADP-ribosyltransferase</fullName>
        <ecNumber evidence="10">2.4.2.31</ecNumber>
    </recommendedName>
    <alternativeName>
        <fullName evidence="10">Mono(ADP-ribosyl)transferase</fullName>
    </alternativeName>
</protein>
<evidence type="ECO:0000256" key="5">
    <source>
        <dbReference type="ARBA" id="ARBA00022729"/>
    </source>
</evidence>
<dbReference type="AlphaFoldDB" id="A0A815FR93"/>
<dbReference type="InterPro" id="IPR001258">
    <property type="entry name" value="NHL_repeat"/>
</dbReference>
<gene>
    <name evidence="11" type="ORF">XAT740_LOCUS30352</name>
</gene>
<evidence type="ECO:0000256" key="4">
    <source>
        <dbReference type="ARBA" id="ARBA00022695"/>
    </source>
</evidence>
<evidence type="ECO:0000256" key="1">
    <source>
        <dbReference type="ARBA" id="ARBA00009558"/>
    </source>
</evidence>
<keyword evidence="7" id="KW-0325">Glycoprotein</keyword>
<keyword evidence="5" id="KW-0732">Signal</keyword>
<evidence type="ECO:0000313" key="12">
    <source>
        <dbReference type="Proteomes" id="UP000663828"/>
    </source>
</evidence>
<comment type="catalytic activity">
    <reaction evidence="8 10">
        <text>L-arginyl-[protein] + NAD(+) = N(omega)-(ADP-D-ribosyl)-L-arginyl-[protein] + nicotinamide + H(+)</text>
        <dbReference type="Rhea" id="RHEA:19149"/>
        <dbReference type="Rhea" id="RHEA-COMP:10532"/>
        <dbReference type="Rhea" id="RHEA-COMP:15087"/>
        <dbReference type="ChEBI" id="CHEBI:15378"/>
        <dbReference type="ChEBI" id="CHEBI:17154"/>
        <dbReference type="ChEBI" id="CHEBI:29965"/>
        <dbReference type="ChEBI" id="CHEBI:57540"/>
        <dbReference type="ChEBI" id="CHEBI:142554"/>
        <dbReference type="EC" id="2.4.2.31"/>
    </reaction>
</comment>
<keyword evidence="10" id="KW-0520">NAD</keyword>
<reference evidence="11" key="1">
    <citation type="submission" date="2021-02" db="EMBL/GenBank/DDBJ databases">
        <authorList>
            <person name="Nowell W R."/>
        </authorList>
    </citation>
    <scope>NUCLEOTIDE SEQUENCE</scope>
</reference>
<dbReference type="Gene3D" id="3.90.176.10">
    <property type="entry name" value="Toxin ADP-ribosyltransferase, Chain A, domain 1"/>
    <property type="match status" value="1"/>
</dbReference>
<evidence type="ECO:0000256" key="8">
    <source>
        <dbReference type="ARBA" id="ARBA00047597"/>
    </source>
</evidence>
<evidence type="ECO:0000256" key="6">
    <source>
        <dbReference type="ARBA" id="ARBA00022737"/>
    </source>
</evidence>
<keyword evidence="4" id="KW-0548">Nucleotidyltransferase</keyword>
<evidence type="ECO:0000256" key="9">
    <source>
        <dbReference type="PROSITE-ProRule" id="PRU00504"/>
    </source>
</evidence>
<dbReference type="PROSITE" id="PS51996">
    <property type="entry name" value="TR_MART"/>
    <property type="match status" value="1"/>
</dbReference>
<dbReference type="Proteomes" id="UP000663828">
    <property type="component" value="Unassembled WGS sequence"/>
</dbReference>
<dbReference type="CDD" id="cd05819">
    <property type="entry name" value="NHL"/>
    <property type="match status" value="1"/>
</dbReference>
<dbReference type="GO" id="GO:0005576">
    <property type="term" value="C:extracellular region"/>
    <property type="evidence" value="ECO:0007669"/>
    <property type="project" value="TreeGrafter"/>
</dbReference>
<evidence type="ECO:0000313" key="11">
    <source>
        <dbReference type="EMBL" id="CAF1329442.1"/>
    </source>
</evidence>
<name>A0A815FR93_ADIRI</name>
<dbReference type="GO" id="GO:0016779">
    <property type="term" value="F:nucleotidyltransferase activity"/>
    <property type="evidence" value="ECO:0007669"/>
    <property type="project" value="UniProtKB-KW"/>
</dbReference>
<comment type="caution">
    <text evidence="11">The sequence shown here is derived from an EMBL/GenBank/DDBJ whole genome shotgun (WGS) entry which is preliminary data.</text>
</comment>
<proteinExistence type="inferred from homology"/>
<comment type="similarity">
    <text evidence="1 10">Belongs to the Arg-specific ADP-ribosyltransferase family.</text>
</comment>
<evidence type="ECO:0000256" key="10">
    <source>
        <dbReference type="RuleBase" id="RU361228"/>
    </source>
</evidence>
<dbReference type="Gene3D" id="2.120.10.30">
    <property type="entry name" value="TolB, C-terminal domain"/>
    <property type="match status" value="2"/>
</dbReference>